<dbReference type="Gene3D" id="1.10.10.10">
    <property type="entry name" value="Winged helix-like DNA-binding domain superfamily/Winged helix DNA-binding domain"/>
    <property type="match status" value="1"/>
</dbReference>
<sequence>MSGADHDAGRQHLLRKLQSLARLSADDAEAILALPMDVQTWPANHPLVREGDTLSACQLILDGFACHHKSLPDGSRQVVSFHIPGDFLDLQGLQLGTMDYGVSTLVPTVVGRVVHTALHELTWRHPRVAAALWRDTLADAAVLREWMLCLGRRTAREHLAHLLCEVAWRFSIILPPVHSMPLTHDDLADSIGLTRVEVSRELEGLRRDGLIGLQPSGVAVLDLDGLARVCDFTPAYLHQDRAT</sequence>
<evidence type="ECO:0000259" key="4">
    <source>
        <dbReference type="PROSITE" id="PS51063"/>
    </source>
</evidence>
<accession>A0ABV6JWK4</accession>
<dbReference type="SUPFAM" id="SSF51206">
    <property type="entry name" value="cAMP-binding domain-like"/>
    <property type="match status" value="1"/>
</dbReference>
<dbReference type="Pfam" id="PF00027">
    <property type="entry name" value="cNMP_binding"/>
    <property type="match status" value="1"/>
</dbReference>
<keyword evidence="2" id="KW-0238">DNA-binding</keyword>
<dbReference type="InterPro" id="IPR018490">
    <property type="entry name" value="cNMP-bd_dom_sf"/>
</dbReference>
<dbReference type="EMBL" id="JBHLUN010000013">
    <property type="protein sequence ID" value="MFC0410096.1"/>
    <property type="molecule type" value="Genomic_DNA"/>
</dbReference>
<keyword evidence="3" id="KW-0804">Transcription</keyword>
<keyword evidence="1" id="KW-0805">Transcription regulation</keyword>
<dbReference type="Pfam" id="PF13545">
    <property type="entry name" value="HTH_Crp_2"/>
    <property type="match status" value="1"/>
</dbReference>
<protein>
    <submittedName>
        <fullName evidence="5">Crp/Fnr family transcriptional regulator</fullName>
    </submittedName>
</protein>
<dbReference type="RefSeq" id="WP_377045848.1">
    <property type="nucleotide sequence ID" value="NZ_JBHLUN010000013.1"/>
</dbReference>
<evidence type="ECO:0000313" key="5">
    <source>
        <dbReference type="EMBL" id="MFC0410096.1"/>
    </source>
</evidence>
<evidence type="ECO:0000313" key="6">
    <source>
        <dbReference type="Proteomes" id="UP001589865"/>
    </source>
</evidence>
<dbReference type="Proteomes" id="UP001589865">
    <property type="component" value="Unassembled WGS sequence"/>
</dbReference>
<evidence type="ECO:0000256" key="1">
    <source>
        <dbReference type="ARBA" id="ARBA00023015"/>
    </source>
</evidence>
<keyword evidence="6" id="KW-1185">Reference proteome</keyword>
<organism evidence="5 6">
    <name type="scientific">Roseomonas elaeocarpi</name>
    <dbReference type="NCBI Taxonomy" id="907779"/>
    <lineage>
        <taxon>Bacteria</taxon>
        <taxon>Pseudomonadati</taxon>
        <taxon>Pseudomonadota</taxon>
        <taxon>Alphaproteobacteria</taxon>
        <taxon>Acetobacterales</taxon>
        <taxon>Roseomonadaceae</taxon>
        <taxon>Roseomonas</taxon>
    </lineage>
</organism>
<dbReference type="SUPFAM" id="SSF46785">
    <property type="entry name" value="Winged helix' DNA-binding domain"/>
    <property type="match status" value="1"/>
</dbReference>
<reference evidence="5 6" key="1">
    <citation type="submission" date="2024-09" db="EMBL/GenBank/DDBJ databases">
        <authorList>
            <person name="Sun Q."/>
            <person name="Mori K."/>
        </authorList>
    </citation>
    <scope>NUCLEOTIDE SEQUENCE [LARGE SCALE GENOMIC DNA]</scope>
    <source>
        <strain evidence="5 6">TBRC 5777</strain>
    </source>
</reference>
<proteinExistence type="predicted"/>
<evidence type="ECO:0000256" key="2">
    <source>
        <dbReference type="ARBA" id="ARBA00023125"/>
    </source>
</evidence>
<feature type="domain" description="HTH crp-type" evidence="4">
    <location>
        <begin position="153"/>
        <end position="224"/>
    </location>
</feature>
<dbReference type="PROSITE" id="PS51063">
    <property type="entry name" value="HTH_CRP_2"/>
    <property type="match status" value="1"/>
</dbReference>
<dbReference type="InterPro" id="IPR036388">
    <property type="entry name" value="WH-like_DNA-bd_sf"/>
</dbReference>
<dbReference type="PRINTS" id="PR00034">
    <property type="entry name" value="HTHCRP"/>
</dbReference>
<dbReference type="InterPro" id="IPR014710">
    <property type="entry name" value="RmlC-like_jellyroll"/>
</dbReference>
<evidence type="ECO:0000256" key="3">
    <source>
        <dbReference type="ARBA" id="ARBA00023163"/>
    </source>
</evidence>
<dbReference type="InterPro" id="IPR036390">
    <property type="entry name" value="WH_DNA-bd_sf"/>
</dbReference>
<comment type="caution">
    <text evidence="5">The sequence shown here is derived from an EMBL/GenBank/DDBJ whole genome shotgun (WGS) entry which is preliminary data.</text>
</comment>
<dbReference type="Gene3D" id="2.60.120.10">
    <property type="entry name" value="Jelly Rolls"/>
    <property type="match status" value="1"/>
</dbReference>
<dbReference type="CDD" id="cd00038">
    <property type="entry name" value="CAP_ED"/>
    <property type="match status" value="1"/>
</dbReference>
<dbReference type="InterPro" id="IPR000595">
    <property type="entry name" value="cNMP-bd_dom"/>
</dbReference>
<dbReference type="InterPro" id="IPR012318">
    <property type="entry name" value="HTH_CRP"/>
</dbReference>
<gene>
    <name evidence="5" type="ORF">ACFFGY_17725</name>
</gene>
<name>A0ABV6JWK4_9PROT</name>